<reference evidence="9" key="1">
    <citation type="submission" date="2024-06" db="EMBL/GenBank/DDBJ databases">
        <title>Mesorhizobium karijinii sp. nov., a symbiont of the iconic Swainsona formosa from arid Australia.</title>
        <authorList>
            <person name="Hill Y.J."/>
            <person name="Watkin E.L.J."/>
            <person name="O'Hara G.W."/>
            <person name="Terpolilli J."/>
            <person name="Tye M.L."/>
            <person name="Kohlmeier M.G."/>
        </authorList>
    </citation>
    <scope>NUCLEOTIDE SEQUENCE</scope>
    <source>
        <strain evidence="9">WSM2240</strain>
        <plasmid evidence="9">pMk2240B</plasmid>
    </source>
</reference>
<evidence type="ECO:0000313" key="9">
    <source>
        <dbReference type="EMBL" id="XCG51954.1"/>
    </source>
</evidence>
<proteinExistence type="inferred from homology"/>
<geneLocation type="plasmid" evidence="9">
    <name>pMk2240B</name>
</geneLocation>
<feature type="transmembrane region" description="Helical" evidence="7">
    <location>
        <begin position="146"/>
        <end position="164"/>
    </location>
</feature>
<feature type="transmembrane region" description="Helical" evidence="7">
    <location>
        <begin position="90"/>
        <end position="112"/>
    </location>
</feature>
<gene>
    <name evidence="9" type="ORF">ABVK50_29265</name>
</gene>
<keyword evidence="5 7" id="KW-0472">Membrane</keyword>
<feature type="transmembrane region" description="Helical" evidence="7">
    <location>
        <begin position="262"/>
        <end position="283"/>
    </location>
</feature>
<dbReference type="InterPro" id="IPR000620">
    <property type="entry name" value="EamA_dom"/>
</dbReference>
<comment type="subcellular location">
    <subcellularLocation>
        <location evidence="1">Membrane</location>
        <topology evidence="1">Multi-pass membrane protein</topology>
    </subcellularLocation>
</comment>
<dbReference type="PANTHER" id="PTHR32322:SF2">
    <property type="entry name" value="EAMA DOMAIN-CONTAINING PROTEIN"/>
    <property type="match status" value="1"/>
</dbReference>
<evidence type="ECO:0000259" key="8">
    <source>
        <dbReference type="Pfam" id="PF00892"/>
    </source>
</evidence>
<organism evidence="9">
    <name type="scientific">Mesorhizobium sp. WSM2240</name>
    <dbReference type="NCBI Taxonomy" id="3228851"/>
    <lineage>
        <taxon>Bacteria</taxon>
        <taxon>Pseudomonadati</taxon>
        <taxon>Pseudomonadota</taxon>
        <taxon>Alphaproteobacteria</taxon>
        <taxon>Hyphomicrobiales</taxon>
        <taxon>Phyllobacteriaceae</taxon>
        <taxon>Mesorhizobium</taxon>
    </lineage>
</organism>
<evidence type="ECO:0000256" key="7">
    <source>
        <dbReference type="SAM" id="Phobius"/>
    </source>
</evidence>
<dbReference type="PANTHER" id="PTHR32322">
    <property type="entry name" value="INNER MEMBRANE TRANSPORTER"/>
    <property type="match status" value="1"/>
</dbReference>
<dbReference type="InterPro" id="IPR037185">
    <property type="entry name" value="EmrE-like"/>
</dbReference>
<feature type="domain" description="EamA" evidence="8">
    <location>
        <begin position="30"/>
        <end position="159"/>
    </location>
</feature>
<evidence type="ECO:0000256" key="3">
    <source>
        <dbReference type="ARBA" id="ARBA00022692"/>
    </source>
</evidence>
<feature type="transmembrane region" description="Helical" evidence="7">
    <location>
        <begin position="58"/>
        <end position="78"/>
    </location>
</feature>
<dbReference type="AlphaFoldDB" id="A0AAU8CYE5"/>
<feature type="region of interest" description="Disordered" evidence="6">
    <location>
        <begin position="1"/>
        <end position="26"/>
    </location>
</feature>
<accession>A0AAU8CYE5</accession>
<evidence type="ECO:0000256" key="6">
    <source>
        <dbReference type="SAM" id="MobiDB-lite"/>
    </source>
</evidence>
<evidence type="ECO:0000256" key="2">
    <source>
        <dbReference type="ARBA" id="ARBA00007362"/>
    </source>
</evidence>
<keyword evidence="3 7" id="KW-0812">Transmembrane</keyword>
<dbReference type="Pfam" id="PF00892">
    <property type="entry name" value="EamA"/>
    <property type="match status" value="2"/>
</dbReference>
<comment type="similarity">
    <text evidence="2">Belongs to the EamA transporter family.</text>
</comment>
<evidence type="ECO:0000256" key="4">
    <source>
        <dbReference type="ARBA" id="ARBA00022989"/>
    </source>
</evidence>
<evidence type="ECO:0000256" key="1">
    <source>
        <dbReference type="ARBA" id="ARBA00004141"/>
    </source>
</evidence>
<protein>
    <submittedName>
        <fullName evidence="9">DMT family transporter</fullName>
    </submittedName>
</protein>
<dbReference type="RefSeq" id="WP_353646216.1">
    <property type="nucleotide sequence ID" value="NZ_CP159255.1"/>
</dbReference>
<feature type="domain" description="EamA" evidence="8">
    <location>
        <begin position="173"/>
        <end position="305"/>
    </location>
</feature>
<sequence length="317" mass="33531">MRVADDLSAEMGASNPEGEPETPRSQWSDGLLLGSLGVLAFSGTLPATRAAVSSFSPLILTCARIEIAAALGILTLLITRQWRFPEKRHLPGILWMGFGLAVGYPFFVAVALQQVPAIHGAVVIGLAPAVTALIAVMRAGERPPPAFWIACLVGVGTVLSFAVHQGGGHITLADGWLVLAMLSVGMAYVEGGRVSRELGGTTTLCWAMILLAPITALPLGFALWQHEWASIPESAWAGFWYAGIVSMFLGSVFWYRGLAVGGIARIGQLNLIQPLLTLLWSALLLGERVTVVAVICAAIIIGSMVACIRSRVPSTPR</sequence>
<feature type="transmembrane region" description="Helical" evidence="7">
    <location>
        <begin position="236"/>
        <end position="255"/>
    </location>
</feature>
<feature type="transmembrane region" description="Helical" evidence="7">
    <location>
        <begin position="118"/>
        <end position="139"/>
    </location>
</feature>
<feature type="transmembrane region" description="Helical" evidence="7">
    <location>
        <begin position="201"/>
        <end position="224"/>
    </location>
</feature>
<dbReference type="EMBL" id="CP159255">
    <property type="protein sequence ID" value="XCG51954.1"/>
    <property type="molecule type" value="Genomic_DNA"/>
</dbReference>
<keyword evidence="9" id="KW-0614">Plasmid</keyword>
<feature type="transmembrane region" description="Helical" evidence="7">
    <location>
        <begin position="170"/>
        <end position="189"/>
    </location>
</feature>
<feature type="transmembrane region" description="Helical" evidence="7">
    <location>
        <begin position="289"/>
        <end position="308"/>
    </location>
</feature>
<feature type="transmembrane region" description="Helical" evidence="7">
    <location>
        <begin position="31"/>
        <end position="52"/>
    </location>
</feature>
<evidence type="ECO:0000256" key="5">
    <source>
        <dbReference type="ARBA" id="ARBA00023136"/>
    </source>
</evidence>
<dbReference type="InterPro" id="IPR050638">
    <property type="entry name" value="AA-Vitamin_Transporters"/>
</dbReference>
<dbReference type="GO" id="GO:0016020">
    <property type="term" value="C:membrane"/>
    <property type="evidence" value="ECO:0007669"/>
    <property type="project" value="UniProtKB-SubCell"/>
</dbReference>
<name>A0AAU8CYE5_9HYPH</name>
<keyword evidence="4 7" id="KW-1133">Transmembrane helix</keyword>
<dbReference type="SUPFAM" id="SSF103481">
    <property type="entry name" value="Multidrug resistance efflux transporter EmrE"/>
    <property type="match status" value="2"/>
</dbReference>